<dbReference type="VEuPathDB" id="TrichDB:TVAG_010160"/>
<dbReference type="PANTHER" id="PTHR46759">
    <property type="entry name" value="LEUCINE-RICH REPEAT-CONTAINING PROTEIN 72"/>
    <property type="match status" value="1"/>
</dbReference>
<dbReference type="PANTHER" id="PTHR46759:SF2">
    <property type="match status" value="1"/>
</dbReference>
<dbReference type="SUPFAM" id="SSF52058">
    <property type="entry name" value="L domain-like"/>
    <property type="match status" value="1"/>
</dbReference>
<dbReference type="PROSITE" id="PS51450">
    <property type="entry name" value="LRR"/>
    <property type="match status" value="1"/>
</dbReference>
<dbReference type="InterPro" id="IPR042655">
    <property type="entry name" value="LRC72"/>
</dbReference>
<evidence type="ECO:0000313" key="3">
    <source>
        <dbReference type="Proteomes" id="UP000001542"/>
    </source>
</evidence>
<accession>A2FA31</accession>
<evidence type="ECO:0000313" key="2">
    <source>
        <dbReference type="EMBL" id="EAX98239.1"/>
    </source>
</evidence>
<reference evidence="2" key="2">
    <citation type="journal article" date="2007" name="Science">
        <title>Draft genome sequence of the sexually transmitted pathogen Trichomonas vaginalis.</title>
        <authorList>
            <person name="Carlton J.M."/>
            <person name="Hirt R.P."/>
            <person name="Silva J.C."/>
            <person name="Delcher A.L."/>
            <person name="Schatz M."/>
            <person name="Zhao Q."/>
            <person name="Wortman J.R."/>
            <person name="Bidwell S.L."/>
            <person name="Alsmark U.C.M."/>
            <person name="Besteiro S."/>
            <person name="Sicheritz-Ponten T."/>
            <person name="Noel C.J."/>
            <person name="Dacks J.B."/>
            <person name="Foster P.G."/>
            <person name="Simillion C."/>
            <person name="Van de Peer Y."/>
            <person name="Miranda-Saavedra D."/>
            <person name="Barton G.J."/>
            <person name="Westrop G.D."/>
            <person name="Mueller S."/>
            <person name="Dessi D."/>
            <person name="Fiori P.L."/>
            <person name="Ren Q."/>
            <person name="Paulsen I."/>
            <person name="Zhang H."/>
            <person name="Bastida-Corcuera F.D."/>
            <person name="Simoes-Barbosa A."/>
            <person name="Brown M.T."/>
            <person name="Hayes R.D."/>
            <person name="Mukherjee M."/>
            <person name="Okumura C.Y."/>
            <person name="Schneider R."/>
            <person name="Smith A.J."/>
            <person name="Vanacova S."/>
            <person name="Villalvazo M."/>
            <person name="Haas B.J."/>
            <person name="Pertea M."/>
            <person name="Feldblyum T.V."/>
            <person name="Utterback T.R."/>
            <person name="Shu C.L."/>
            <person name="Osoegawa K."/>
            <person name="de Jong P.J."/>
            <person name="Hrdy I."/>
            <person name="Horvathova L."/>
            <person name="Zubacova Z."/>
            <person name="Dolezal P."/>
            <person name="Malik S.B."/>
            <person name="Logsdon J.M. Jr."/>
            <person name="Henze K."/>
            <person name="Gupta A."/>
            <person name="Wang C.C."/>
            <person name="Dunne R.L."/>
            <person name="Upcroft J.A."/>
            <person name="Upcroft P."/>
            <person name="White O."/>
            <person name="Salzberg S.L."/>
            <person name="Tang P."/>
            <person name="Chiu C.-H."/>
            <person name="Lee Y.-S."/>
            <person name="Embley T.M."/>
            <person name="Coombs G.H."/>
            <person name="Mottram J.C."/>
            <person name="Tachezy J."/>
            <person name="Fraser-Liggett C.M."/>
            <person name="Johnson P.J."/>
        </authorList>
    </citation>
    <scope>NUCLEOTIDE SEQUENCE [LARGE SCALE GENOMIC DNA]</scope>
    <source>
        <strain evidence="2">G3</strain>
    </source>
</reference>
<organism evidence="2 3">
    <name type="scientific">Trichomonas vaginalis (strain ATCC PRA-98 / G3)</name>
    <dbReference type="NCBI Taxonomy" id="412133"/>
    <lineage>
        <taxon>Eukaryota</taxon>
        <taxon>Metamonada</taxon>
        <taxon>Parabasalia</taxon>
        <taxon>Trichomonadida</taxon>
        <taxon>Trichomonadidae</taxon>
        <taxon>Trichomonas</taxon>
    </lineage>
</organism>
<dbReference type="RefSeq" id="XP_001311169.1">
    <property type="nucleotide sequence ID" value="XM_001311168.1"/>
</dbReference>
<dbReference type="OrthoDB" id="5954088at2759"/>
<reference evidence="2" key="1">
    <citation type="submission" date="2006-10" db="EMBL/GenBank/DDBJ databases">
        <authorList>
            <person name="Amadeo P."/>
            <person name="Zhao Q."/>
            <person name="Wortman J."/>
            <person name="Fraser-Liggett C."/>
            <person name="Carlton J."/>
        </authorList>
    </citation>
    <scope>NUCLEOTIDE SEQUENCE</scope>
    <source>
        <strain evidence="2">G3</strain>
    </source>
</reference>
<protein>
    <submittedName>
        <fullName evidence="2">Leucine Rich Repeat family protein</fullName>
    </submittedName>
</protein>
<dbReference type="InterPro" id="IPR001611">
    <property type="entry name" value="Leu-rich_rpt"/>
</dbReference>
<evidence type="ECO:0000256" key="1">
    <source>
        <dbReference type="SAM" id="MobiDB-lite"/>
    </source>
</evidence>
<feature type="region of interest" description="Disordered" evidence="1">
    <location>
        <begin position="463"/>
        <end position="500"/>
    </location>
</feature>
<dbReference type="VEuPathDB" id="TrichDB:TVAGG3_0082790"/>
<dbReference type="AlphaFoldDB" id="A2FA31"/>
<feature type="compositionally biased region" description="Polar residues" evidence="1">
    <location>
        <begin position="463"/>
        <end position="473"/>
    </location>
</feature>
<sequence>MDEVFDIHEQDRSEIKQEEISAEVKQINLANNKFRTFPPDVFNHCYKLTSLILNHNEISNLEFLSCFKALLELDFRNNQIEVDDILAIKHIYILFLRSSNNGFNEKLRVHPLSFVVLLPRVWIFDGTFITDYIRNNAAKFRNTLAFSETVLNARRTKQIESATMTSAQLVNNFLAGSKCNFGEPGLFITPQGSQVQQLTDHPQIKRIQYLAKNYPIELQIGTFKDYFSLVLGILSKQWMNLPISYIPRLVARQYWGAVNQTITQLEEWQYWVLLLKISENIKPETVVEKELWAAMRLKDYLQTGKSPKIGSIPRMIISSFLFRCLDSDESIKNDDVTIYEVYRSHCGFTSLDESLDIIHQEILTTIQTEARQIPQKGETIAVTHPLKNKWVNAKVNGSYGGRVEVSLPECIFLMPISALFWDGRGVWREAKSRSVKLPSKSQNPTMNFTSANGTGSAFITESITRGSEPQKQAKTLPPLDHHIPSSIVKPPKMRVAPSDSSPDLLQTLFKTGQKSPTKAASSLNTIAKTPKVAQFRGIPQPRIAARSHITRAAPKRKTDKMVTDVVNIVNGGYGSNGQNLRKFHVKMTNQVTNRSDYVWINEDEIPTEDVVKLLDIYADHIKSKMLIIEGH</sequence>
<gene>
    <name evidence="2" type="ORF">TVAG_010160</name>
</gene>
<dbReference type="Proteomes" id="UP000001542">
    <property type="component" value="Unassembled WGS sequence"/>
</dbReference>
<dbReference type="Gene3D" id="3.80.10.10">
    <property type="entry name" value="Ribonuclease Inhibitor"/>
    <property type="match status" value="1"/>
</dbReference>
<dbReference type="Pfam" id="PF13855">
    <property type="entry name" value="LRR_8"/>
    <property type="match status" value="1"/>
</dbReference>
<keyword evidence="3" id="KW-1185">Reference proteome</keyword>
<dbReference type="InterPro" id="IPR032675">
    <property type="entry name" value="LRR_dom_sf"/>
</dbReference>
<dbReference type="EMBL" id="DS113683">
    <property type="protein sequence ID" value="EAX98239.1"/>
    <property type="molecule type" value="Genomic_DNA"/>
</dbReference>
<name>A2FA31_TRIV3</name>
<proteinExistence type="predicted"/>
<dbReference type="InParanoid" id="A2FA31"/>
<dbReference type="KEGG" id="tva:4756034"/>